<proteinExistence type="predicted"/>
<dbReference type="EnsemblPlants" id="OBART09G06980.1">
    <property type="protein sequence ID" value="OBART09G06980.1"/>
    <property type="gene ID" value="OBART09G06980"/>
</dbReference>
<dbReference type="Gramene" id="OBART09G06980.1">
    <property type="protein sequence ID" value="OBART09G06980.1"/>
    <property type="gene ID" value="OBART09G06980"/>
</dbReference>
<evidence type="ECO:0000313" key="1">
    <source>
        <dbReference type="EnsemblPlants" id="OBART09G06980.1"/>
    </source>
</evidence>
<evidence type="ECO:0000313" key="2">
    <source>
        <dbReference type="Proteomes" id="UP000026960"/>
    </source>
</evidence>
<reference evidence="1" key="2">
    <citation type="submission" date="2015-03" db="UniProtKB">
        <authorList>
            <consortium name="EnsemblPlants"/>
        </authorList>
    </citation>
    <scope>IDENTIFICATION</scope>
</reference>
<dbReference type="HOGENOM" id="CLU_2726564_0_0_1"/>
<keyword evidence="2" id="KW-1185">Reference proteome</keyword>
<protein>
    <submittedName>
        <fullName evidence="1">Uncharacterized protein</fullName>
    </submittedName>
</protein>
<dbReference type="Proteomes" id="UP000026960">
    <property type="component" value="Chromosome 9"/>
</dbReference>
<name>A0A0D3H5S1_9ORYZ</name>
<dbReference type="AlphaFoldDB" id="A0A0D3H5S1"/>
<sequence>MNSFLRRSKQFSMIATKNQSEVGLSLDMQRLTEKDWLVIGDCIMTIFQKSLHTFLFNLDADKTVHNQLQDDLIEHLWQRHGDQY</sequence>
<reference evidence="1" key="1">
    <citation type="journal article" date="2009" name="Rice">
        <title>De Novo Next Generation Sequencing of Plant Genomes.</title>
        <authorList>
            <person name="Rounsley S."/>
            <person name="Marri P.R."/>
            <person name="Yu Y."/>
            <person name="He R."/>
            <person name="Sisneros N."/>
            <person name="Goicoechea J.L."/>
            <person name="Lee S.J."/>
            <person name="Angelova A."/>
            <person name="Kudrna D."/>
            <person name="Luo M."/>
            <person name="Affourtit J."/>
            <person name="Desany B."/>
            <person name="Knight J."/>
            <person name="Niazi F."/>
            <person name="Egholm M."/>
            <person name="Wing R.A."/>
        </authorList>
    </citation>
    <scope>NUCLEOTIDE SEQUENCE [LARGE SCALE GENOMIC DNA]</scope>
    <source>
        <strain evidence="1">cv. IRGC 105608</strain>
    </source>
</reference>
<dbReference type="PaxDb" id="65489-OBART09G06980.1"/>
<organism evidence="1">
    <name type="scientific">Oryza barthii</name>
    <dbReference type="NCBI Taxonomy" id="65489"/>
    <lineage>
        <taxon>Eukaryota</taxon>
        <taxon>Viridiplantae</taxon>
        <taxon>Streptophyta</taxon>
        <taxon>Embryophyta</taxon>
        <taxon>Tracheophyta</taxon>
        <taxon>Spermatophyta</taxon>
        <taxon>Magnoliopsida</taxon>
        <taxon>Liliopsida</taxon>
        <taxon>Poales</taxon>
        <taxon>Poaceae</taxon>
        <taxon>BOP clade</taxon>
        <taxon>Oryzoideae</taxon>
        <taxon>Oryzeae</taxon>
        <taxon>Oryzinae</taxon>
        <taxon>Oryza</taxon>
    </lineage>
</organism>
<accession>A0A0D3H5S1</accession>